<sequence length="1267" mass="141561">MTRPLVNPSRSGETAQNPIQLDDNEDDREVNGEDDREVIDEDGREVIDLTVDEDVPVPERQPTSFEAPRAPSRSRGPHNCSPNALSSREVPSRSALLNQGSSSHRETANIRSRATPRAPGLQHPLTLSGRSNSRESAVPAPLSRQTSITARNTPKSSNSLPQISLNETTRETTDRTRRSPEQDVTRPSYNARSNSGREASLPSKGLSASRPQAANASQSPLEATSASRRPGLDATSTTHVRSVDGPRQSFSTSRNASDLVGRNDPLSNSTTPSPIPPLAPIPELLPDRLPSEEDHSNAESPPAAQTFDAGIEMNLPVLDSTKVPAQSNSTFSGGELAYADVLAIVQESLDRLHSHHGDALRLLLRWERKSFARKPSTEAGTTSSLHESPLRSMSPVRFPTRRFQKQAENIDVICVNYLDGKKSIESLSLPVTRCRSTADRLPYFSEYATLQSNHLIENENKLIFHPYPGENREKDINLEGLGKHYDLEADERESTLDRRLQCRVFKTSVENTMTKLGISWENIIFWLLAEVDLIDNINQGPGFPYLKDREAYSQEMKKDDTAWKKERLFNREDDKWKDLISRLQPPTLSKLRTTAAFCLAFSRVFSKLVSKVFVLSIWHVARYSDVARREVFAPPRPGQRTEPASDADFTYRKWACRICFQHDCISHGEIRDDPQPPSRETWSSSNSAASTSDSETSYQDSQATTHLSDQSSSEIVPPYDSHGRGKDKQKKRKQRAFDIYEEYTINYRLPVPVVPHPHSPHSEEASSVRLPKLSEKEWEEPMHEIMKRGVFYPCNHPGTCDEAQCRCFRAGVMCEKICGCARACRRRYRGCTCAKGKGKGKVCREYQCTCRQLSRECDADLCGKCGADEILDPVNRYKAEIEVGRCSNAFVTRSVPKRTFIGKSTVHGLGLFMGENVKKDEFIGQYVGEILGKEEAKRRDYIYGHQKTSYTFNLTGDNAVDSTYAGNKIRFINDVNGGKPNLVPRTVICNNDVRIGFFAAENIKIGDELFFDYMYPEHKTADFVKPLGRGGTTKSQIGRSQAKPATDNKVSARKSGVQRPELSRAPTPDRRRQTEAARQARAAKRAAKPAQEPVMAQSTRKSRAILAKTVGLSAEEEYEAIAETSQQYDDDTGFRGAGSSKSSNKSRTLGFVLQDSANDPSYVESEGESDNDDAVPGSSFFDIPETESEEEAEAHDDDDDDDDDVEKQPRQMNASRPRYRIGATIEQRRKKGGTTPGDYTFVSRASRKHAYTQAMGKRKRAVEDEDY</sequence>
<keyword evidence="2" id="KW-0808">Transferase</keyword>
<evidence type="ECO:0000313" key="9">
    <source>
        <dbReference type="EMBL" id="KAF2110027.1"/>
    </source>
</evidence>
<evidence type="ECO:0000256" key="6">
    <source>
        <dbReference type="SAM" id="MobiDB-lite"/>
    </source>
</evidence>
<keyword evidence="1" id="KW-0489">Methyltransferase</keyword>
<organism evidence="9 10">
    <name type="scientific">Lophiotrema nucula</name>
    <dbReference type="NCBI Taxonomy" id="690887"/>
    <lineage>
        <taxon>Eukaryota</taxon>
        <taxon>Fungi</taxon>
        <taxon>Dikarya</taxon>
        <taxon>Ascomycota</taxon>
        <taxon>Pezizomycotina</taxon>
        <taxon>Dothideomycetes</taxon>
        <taxon>Pleosporomycetidae</taxon>
        <taxon>Pleosporales</taxon>
        <taxon>Lophiotremataceae</taxon>
        <taxon>Lophiotrema</taxon>
    </lineage>
</organism>
<evidence type="ECO:0000256" key="1">
    <source>
        <dbReference type="ARBA" id="ARBA00022603"/>
    </source>
</evidence>
<protein>
    <recommendedName>
        <fullName evidence="11">SET domain-containing protein</fullName>
    </recommendedName>
</protein>
<dbReference type="SUPFAM" id="SSF82199">
    <property type="entry name" value="SET domain"/>
    <property type="match status" value="1"/>
</dbReference>
<feature type="region of interest" description="Disordered" evidence="6">
    <location>
        <begin position="1123"/>
        <end position="1267"/>
    </location>
</feature>
<name>A0A6A5YU26_9PLEO</name>
<dbReference type="PANTHER" id="PTHR45747:SF4">
    <property type="entry name" value="HISTONE-LYSINE N-METHYLTRANSFERASE E(Z)"/>
    <property type="match status" value="1"/>
</dbReference>
<dbReference type="InterPro" id="IPR045318">
    <property type="entry name" value="EZH1/2-like"/>
</dbReference>
<reference evidence="9" key="1">
    <citation type="journal article" date="2020" name="Stud. Mycol.">
        <title>101 Dothideomycetes genomes: a test case for predicting lifestyles and emergence of pathogens.</title>
        <authorList>
            <person name="Haridas S."/>
            <person name="Albert R."/>
            <person name="Binder M."/>
            <person name="Bloem J."/>
            <person name="Labutti K."/>
            <person name="Salamov A."/>
            <person name="Andreopoulos B."/>
            <person name="Baker S."/>
            <person name="Barry K."/>
            <person name="Bills G."/>
            <person name="Bluhm B."/>
            <person name="Cannon C."/>
            <person name="Castanera R."/>
            <person name="Culley D."/>
            <person name="Daum C."/>
            <person name="Ezra D."/>
            <person name="Gonzalez J."/>
            <person name="Henrissat B."/>
            <person name="Kuo A."/>
            <person name="Liang C."/>
            <person name="Lipzen A."/>
            <person name="Lutzoni F."/>
            <person name="Magnuson J."/>
            <person name="Mondo S."/>
            <person name="Nolan M."/>
            <person name="Ohm R."/>
            <person name="Pangilinan J."/>
            <person name="Park H.-J."/>
            <person name="Ramirez L."/>
            <person name="Alfaro M."/>
            <person name="Sun H."/>
            <person name="Tritt A."/>
            <person name="Yoshinaga Y."/>
            <person name="Zwiers L.-H."/>
            <person name="Turgeon B."/>
            <person name="Goodwin S."/>
            <person name="Spatafora J."/>
            <person name="Crous P."/>
            <person name="Grigoriev I."/>
        </authorList>
    </citation>
    <scope>NUCLEOTIDE SEQUENCE</scope>
    <source>
        <strain evidence="9">CBS 627.86</strain>
    </source>
</reference>
<evidence type="ECO:0000313" key="10">
    <source>
        <dbReference type="Proteomes" id="UP000799770"/>
    </source>
</evidence>
<dbReference type="PROSITE" id="PS50280">
    <property type="entry name" value="SET"/>
    <property type="match status" value="1"/>
</dbReference>
<evidence type="ECO:0000256" key="5">
    <source>
        <dbReference type="ARBA" id="ARBA00023163"/>
    </source>
</evidence>
<dbReference type="AlphaFoldDB" id="A0A6A5YU26"/>
<feature type="compositionally biased region" description="Polar residues" evidence="6">
    <location>
        <begin position="209"/>
        <end position="227"/>
    </location>
</feature>
<proteinExistence type="predicted"/>
<dbReference type="Proteomes" id="UP000799770">
    <property type="component" value="Unassembled WGS sequence"/>
</dbReference>
<feature type="compositionally biased region" description="Polar residues" evidence="6">
    <location>
        <begin position="8"/>
        <end position="19"/>
    </location>
</feature>
<feature type="compositionally biased region" description="Polar residues" evidence="6">
    <location>
        <begin position="143"/>
        <end position="166"/>
    </location>
</feature>
<dbReference type="GO" id="GO:0031507">
    <property type="term" value="P:heterochromatin formation"/>
    <property type="evidence" value="ECO:0007669"/>
    <property type="project" value="TreeGrafter"/>
</dbReference>
<keyword evidence="5" id="KW-0804">Transcription</keyword>
<feature type="compositionally biased region" description="Acidic residues" evidence="6">
    <location>
        <begin position="1184"/>
        <end position="1205"/>
    </location>
</feature>
<feature type="compositionally biased region" description="Polar residues" evidence="6">
    <location>
        <begin position="698"/>
        <end position="714"/>
    </location>
</feature>
<dbReference type="EMBL" id="ML977339">
    <property type="protein sequence ID" value="KAF2110027.1"/>
    <property type="molecule type" value="Genomic_DNA"/>
</dbReference>
<dbReference type="PROSITE" id="PS51633">
    <property type="entry name" value="CXC"/>
    <property type="match status" value="1"/>
</dbReference>
<feature type="region of interest" description="Disordered" evidence="6">
    <location>
        <begin position="1023"/>
        <end position="1101"/>
    </location>
</feature>
<keyword evidence="3" id="KW-0949">S-adenosyl-L-methionine</keyword>
<feature type="domain" description="CXC" evidence="8">
    <location>
        <begin position="770"/>
        <end position="882"/>
    </location>
</feature>
<evidence type="ECO:0000256" key="2">
    <source>
        <dbReference type="ARBA" id="ARBA00022679"/>
    </source>
</evidence>
<dbReference type="Gene3D" id="2.170.270.10">
    <property type="entry name" value="SET domain"/>
    <property type="match status" value="1"/>
</dbReference>
<dbReference type="OrthoDB" id="6141102at2759"/>
<keyword evidence="4" id="KW-0805">Transcription regulation</keyword>
<feature type="compositionally biased region" description="Polar residues" evidence="6">
    <location>
        <begin position="185"/>
        <end position="197"/>
    </location>
</feature>
<gene>
    <name evidence="9" type="ORF">BDV96DRAFT_219670</name>
</gene>
<dbReference type="Pfam" id="PF00856">
    <property type="entry name" value="SET"/>
    <property type="match status" value="1"/>
</dbReference>
<feature type="region of interest" description="Disordered" evidence="6">
    <location>
        <begin position="669"/>
        <end position="733"/>
    </location>
</feature>
<feature type="compositionally biased region" description="Basic residues" evidence="6">
    <location>
        <begin position="1245"/>
        <end position="1260"/>
    </location>
</feature>
<keyword evidence="10" id="KW-1185">Reference proteome</keyword>
<feature type="compositionally biased region" description="Low complexity" evidence="6">
    <location>
        <begin position="678"/>
        <end position="697"/>
    </location>
</feature>
<evidence type="ECO:0008006" key="11">
    <source>
        <dbReference type="Google" id="ProtNLM"/>
    </source>
</evidence>
<dbReference type="GO" id="GO:0046976">
    <property type="term" value="F:histone H3K27 methyltransferase activity"/>
    <property type="evidence" value="ECO:0007669"/>
    <property type="project" value="TreeGrafter"/>
</dbReference>
<dbReference type="PANTHER" id="PTHR45747">
    <property type="entry name" value="HISTONE-LYSINE N-METHYLTRANSFERASE E(Z)"/>
    <property type="match status" value="1"/>
</dbReference>
<dbReference type="InterPro" id="IPR026489">
    <property type="entry name" value="CXC_dom"/>
</dbReference>
<dbReference type="InterPro" id="IPR046341">
    <property type="entry name" value="SET_dom_sf"/>
</dbReference>
<dbReference type="GO" id="GO:0005634">
    <property type="term" value="C:nucleus"/>
    <property type="evidence" value="ECO:0007669"/>
    <property type="project" value="TreeGrafter"/>
</dbReference>
<feature type="compositionally biased region" description="Acidic residues" evidence="6">
    <location>
        <begin position="22"/>
        <end position="43"/>
    </location>
</feature>
<evidence type="ECO:0000256" key="4">
    <source>
        <dbReference type="ARBA" id="ARBA00023015"/>
    </source>
</evidence>
<evidence type="ECO:0000259" key="7">
    <source>
        <dbReference type="PROSITE" id="PS50280"/>
    </source>
</evidence>
<evidence type="ECO:0000259" key="8">
    <source>
        <dbReference type="PROSITE" id="PS51633"/>
    </source>
</evidence>
<dbReference type="GO" id="GO:0032259">
    <property type="term" value="P:methylation"/>
    <property type="evidence" value="ECO:0007669"/>
    <property type="project" value="UniProtKB-KW"/>
</dbReference>
<dbReference type="InterPro" id="IPR001214">
    <property type="entry name" value="SET_dom"/>
</dbReference>
<feature type="region of interest" description="Disordered" evidence="6">
    <location>
        <begin position="1"/>
        <end position="303"/>
    </location>
</feature>
<dbReference type="GO" id="GO:0003682">
    <property type="term" value="F:chromatin binding"/>
    <property type="evidence" value="ECO:0007669"/>
    <property type="project" value="TreeGrafter"/>
</dbReference>
<feature type="compositionally biased region" description="Basic and acidic residues" evidence="6">
    <location>
        <begin position="285"/>
        <end position="297"/>
    </location>
</feature>
<feature type="domain" description="SET" evidence="7">
    <location>
        <begin position="872"/>
        <end position="1014"/>
    </location>
</feature>
<evidence type="ECO:0000256" key="3">
    <source>
        <dbReference type="ARBA" id="ARBA00022691"/>
    </source>
</evidence>
<feature type="compositionally biased region" description="Basic and acidic residues" evidence="6">
    <location>
        <begin position="168"/>
        <end position="184"/>
    </location>
</feature>
<accession>A0A6A5YU26</accession>
<dbReference type="SMART" id="SM00317">
    <property type="entry name" value="SET"/>
    <property type="match status" value="1"/>
</dbReference>